<feature type="compositionally biased region" description="Low complexity" evidence="1">
    <location>
        <begin position="77"/>
        <end position="102"/>
    </location>
</feature>
<dbReference type="Bgee" id="ENSMUSG00000090083">
    <property type="expression patterns" value="Expressed in primary oocyte and 277 other cell types or tissues"/>
</dbReference>
<dbReference type="AlphaFoldDB" id="A0A3Q4EGU3"/>
<evidence type="ECO:0000313" key="3">
    <source>
        <dbReference type="MGI" id="MGI:1929069"/>
    </source>
</evidence>
<accession>A0A3Q4EGU3</accession>
<reference evidence="2" key="3">
    <citation type="submission" date="2025-08" db="UniProtKB">
        <authorList>
            <consortium name="Ensembl"/>
        </authorList>
    </citation>
    <scope>IDENTIFICATION</scope>
    <source>
        <strain evidence="2">C57BL/6J</strain>
    </source>
</reference>
<organism evidence="2 4">
    <name type="scientific">Mus musculus</name>
    <name type="common">Mouse</name>
    <dbReference type="NCBI Taxonomy" id="10090"/>
    <lineage>
        <taxon>Eukaryota</taxon>
        <taxon>Metazoa</taxon>
        <taxon>Chordata</taxon>
        <taxon>Craniata</taxon>
        <taxon>Vertebrata</taxon>
        <taxon>Euteleostomi</taxon>
        <taxon>Mammalia</taxon>
        <taxon>Eutheria</taxon>
        <taxon>Euarchontoglires</taxon>
        <taxon>Glires</taxon>
        <taxon>Rodentia</taxon>
        <taxon>Myomorpha</taxon>
        <taxon>Muroidea</taxon>
        <taxon>Muridae</taxon>
        <taxon>Murinae</taxon>
        <taxon>Mus</taxon>
        <taxon>Mus</taxon>
    </lineage>
</organism>
<dbReference type="VEuPathDB" id="HostDB:ENSMUSG00000090083"/>
<feature type="region of interest" description="Disordered" evidence="1">
    <location>
        <begin position="42"/>
        <end position="138"/>
    </location>
</feature>
<dbReference type="jPOST" id="A0A3Q4EGU3"/>
<dbReference type="Proteomes" id="UP000000589">
    <property type="component" value="Chromosome 17"/>
</dbReference>
<evidence type="ECO:0000313" key="4">
    <source>
        <dbReference type="Proteomes" id="UP000000589"/>
    </source>
</evidence>
<dbReference type="GeneTree" id="ENSGT00400000022349"/>
<protein>
    <submittedName>
        <fullName evidence="2">Ring finger protein 8</fullName>
    </submittedName>
</protein>
<reference evidence="2 4" key="1">
    <citation type="journal article" date="2009" name="PLoS Biol.">
        <title>Lineage-specific biology revealed by a finished genome assembly of the mouse.</title>
        <authorList>
            <consortium name="Mouse Genome Sequencing Consortium"/>
            <person name="Church D.M."/>
            <person name="Goodstadt L."/>
            <person name="Hillier L.W."/>
            <person name="Zody M.C."/>
            <person name="Goldstein S."/>
            <person name="She X."/>
            <person name="Bult C.J."/>
            <person name="Agarwala R."/>
            <person name="Cherry J.L."/>
            <person name="DiCuccio M."/>
            <person name="Hlavina W."/>
            <person name="Kapustin Y."/>
            <person name="Meric P."/>
            <person name="Maglott D."/>
            <person name="Birtle Z."/>
            <person name="Marques A.C."/>
            <person name="Graves T."/>
            <person name="Zhou S."/>
            <person name="Teague B."/>
            <person name="Potamousis K."/>
            <person name="Churas C."/>
            <person name="Place M."/>
            <person name="Herschleb J."/>
            <person name="Runnheim R."/>
            <person name="Forrest D."/>
            <person name="Amos-Landgraf J."/>
            <person name="Schwartz D.C."/>
            <person name="Cheng Z."/>
            <person name="Lindblad-Toh K."/>
            <person name="Eichler E.E."/>
            <person name="Ponting C.P."/>
        </authorList>
    </citation>
    <scope>NUCLEOTIDE SEQUENCE [LARGE SCALE GENOMIC DNA]</scope>
    <source>
        <strain evidence="2 4">C57BL/6J</strain>
    </source>
</reference>
<evidence type="ECO:0000256" key="1">
    <source>
        <dbReference type="SAM" id="MobiDB-lite"/>
    </source>
</evidence>
<gene>
    <name evidence="2 3" type="primary">Rnf8</name>
</gene>
<dbReference type="AGR" id="MGI:1929069"/>
<reference evidence="2" key="4">
    <citation type="submission" date="2025-09" db="UniProtKB">
        <authorList>
            <consortium name="Ensembl"/>
        </authorList>
    </citation>
    <scope>IDENTIFICATION</scope>
    <source>
        <strain evidence="2">C57BL/6J</strain>
    </source>
</reference>
<sequence>MGEPDPLVSGQLAARRSWCLRRLGMDCEWLQLEAGTEVRARGLASCGSGGRPRTPVGGEAPRQRAPATSGPGGTGPRGQASPRLEARAGGRLRGSGTRAGAAVTDAGLPARRRMGSRTGTVPVKGLSETEKLRQRRPH</sequence>
<proteinExistence type="predicted"/>
<name>A0A3Q4EGU3_MOUSE</name>
<dbReference type="MGI" id="MGI:1929069">
    <property type="gene designation" value="Rnf8"/>
</dbReference>
<keyword evidence="4" id="KW-1185">Reference proteome</keyword>
<reference evidence="2 4" key="2">
    <citation type="journal article" date="2011" name="PLoS Biol.">
        <title>Modernizing reference genome assemblies.</title>
        <authorList>
            <person name="Church D.M."/>
            <person name="Schneider V.A."/>
            <person name="Graves T."/>
            <person name="Auger K."/>
            <person name="Cunningham F."/>
            <person name="Bouk N."/>
            <person name="Chen H.C."/>
            <person name="Agarwala R."/>
            <person name="McLaren W.M."/>
            <person name="Ritchie G.R."/>
            <person name="Albracht D."/>
            <person name="Kremitzki M."/>
            <person name="Rock S."/>
            <person name="Kotkiewicz H."/>
            <person name="Kremitzki C."/>
            <person name="Wollam A."/>
            <person name="Trani L."/>
            <person name="Fulton L."/>
            <person name="Fulton R."/>
            <person name="Matthews L."/>
            <person name="Whitehead S."/>
            <person name="Chow W."/>
            <person name="Torrance J."/>
            <person name="Dunn M."/>
            <person name="Harden G."/>
            <person name="Threadgold G."/>
            <person name="Wood J."/>
            <person name="Collins J."/>
            <person name="Heath P."/>
            <person name="Griffiths G."/>
            <person name="Pelan S."/>
            <person name="Grafham D."/>
            <person name="Eichler E.E."/>
            <person name="Weinstock G."/>
            <person name="Mardis E.R."/>
            <person name="Wilson R.K."/>
            <person name="Howe K."/>
            <person name="Flicek P."/>
            <person name="Hubbard T."/>
        </authorList>
    </citation>
    <scope>NUCLEOTIDE SEQUENCE [LARGE SCALE GENOMIC DNA]</scope>
    <source>
        <strain evidence="2 4">C57BL/6J</strain>
    </source>
</reference>
<evidence type="ECO:0000313" key="2">
    <source>
        <dbReference type="Ensembl" id="ENSMUSP00000157381.2"/>
    </source>
</evidence>
<dbReference type="Ensembl" id="ENSMUST00000234498.2">
    <property type="protein sequence ID" value="ENSMUSP00000157381.2"/>
    <property type="gene ID" value="ENSMUSG00000090083.12"/>
</dbReference>
<dbReference type="ExpressionAtlas" id="A0A3Q4EGU3">
    <property type="expression patterns" value="baseline and differential"/>
</dbReference>